<comment type="caution">
    <text evidence="3">The sequence shown here is derived from an EMBL/GenBank/DDBJ whole genome shotgun (WGS) entry which is preliminary data.</text>
</comment>
<reference evidence="3" key="2">
    <citation type="submission" date="2022-01" db="EMBL/GenBank/DDBJ databases">
        <authorList>
            <person name="Yamashiro T."/>
            <person name="Shiraishi A."/>
            <person name="Satake H."/>
            <person name="Nakayama K."/>
        </authorList>
    </citation>
    <scope>NUCLEOTIDE SEQUENCE</scope>
</reference>
<gene>
    <name evidence="3" type="ORF">Tco_0891862</name>
</gene>
<evidence type="ECO:0000313" key="4">
    <source>
        <dbReference type="Proteomes" id="UP001151760"/>
    </source>
</evidence>
<dbReference type="EMBL" id="BQNB010013928">
    <property type="protein sequence ID" value="GJT21925.1"/>
    <property type="molecule type" value="Genomic_DNA"/>
</dbReference>
<organism evidence="3 4">
    <name type="scientific">Tanacetum coccineum</name>
    <dbReference type="NCBI Taxonomy" id="301880"/>
    <lineage>
        <taxon>Eukaryota</taxon>
        <taxon>Viridiplantae</taxon>
        <taxon>Streptophyta</taxon>
        <taxon>Embryophyta</taxon>
        <taxon>Tracheophyta</taxon>
        <taxon>Spermatophyta</taxon>
        <taxon>Magnoliopsida</taxon>
        <taxon>eudicotyledons</taxon>
        <taxon>Gunneridae</taxon>
        <taxon>Pentapetalae</taxon>
        <taxon>asterids</taxon>
        <taxon>campanulids</taxon>
        <taxon>Asterales</taxon>
        <taxon>Asteraceae</taxon>
        <taxon>Asteroideae</taxon>
        <taxon>Anthemideae</taxon>
        <taxon>Anthemidinae</taxon>
        <taxon>Tanacetum</taxon>
    </lineage>
</organism>
<reference evidence="3" key="1">
    <citation type="journal article" date="2022" name="Int. J. Mol. Sci.">
        <title>Draft Genome of Tanacetum Coccineum: Genomic Comparison of Closely Related Tanacetum-Family Plants.</title>
        <authorList>
            <person name="Yamashiro T."/>
            <person name="Shiraishi A."/>
            <person name="Nakayama K."/>
            <person name="Satake H."/>
        </authorList>
    </citation>
    <scope>NUCLEOTIDE SEQUENCE</scope>
</reference>
<feature type="domain" description="Reverse transcriptase Ty1/copia-type" evidence="2">
    <location>
        <begin position="158"/>
        <end position="212"/>
    </location>
</feature>
<evidence type="ECO:0000313" key="3">
    <source>
        <dbReference type="EMBL" id="GJT21925.1"/>
    </source>
</evidence>
<dbReference type="Pfam" id="PF07727">
    <property type="entry name" value="RVT_2"/>
    <property type="match status" value="1"/>
</dbReference>
<name>A0ABQ5C464_9ASTR</name>
<protein>
    <submittedName>
        <fullName evidence="3">Retrovirus-related pol polyprotein from transposon TNT 1-94</fullName>
    </submittedName>
</protein>
<sequence length="270" mass="30735">MFQPIFDEYFKETPKNVSPNNSTATQQDAPSSTTIDQDARSPTTTPITDKTGTLITNNNVEEHQQEYPNADFDSDTFTNLFAPPEIGSAESSTRELVPRPSNVKIIIEMDLQGQVRRIWRELNNKARLVAKGYRQEEWIEFEESFTPVARMEAIRICIEEVYVSQPEGFVDQDYPNHVFKMKKALYGLKQAPCACDVVETPMVERSKFDEDPLGTPVDPTKYRTVEALLTMSLENKAHYESEKEAIHLLLTGIKDEIYSTVDACKTAHEM</sequence>
<proteinExistence type="predicted"/>
<feature type="compositionally biased region" description="Polar residues" evidence="1">
    <location>
        <begin position="15"/>
        <end position="36"/>
    </location>
</feature>
<evidence type="ECO:0000256" key="1">
    <source>
        <dbReference type="SAM" id="MobiDB-lite"/>
    </source>
</evidence>
<accession>A0ABQ5C464</accession>
<keyword evidence="4" id="KW-1185">Reference proteome</keyword>
<feature type="compositionally biased region" description="Low complexity" evidence="1">
    <location>
        <begin position="42"/>
        <end position="53"/>
    </location>
</feature>
<dbReference type="InterPro" id="IPR013103">
    <property type="entry name" value="RVT_2"/>
</dbReference>
<evidence type="ECO:0000259" key="2">
    <source>
        <dbReference type="Pfam" id="PF07727"/>
    </source>
</evidence>
<feature type="region of interest" description="Disordered" evidence="1">
    <location>
        <begin position="11"/>
        <end position="53"/>
    </location>
</feature>
<dbReference type="Proteomes" id="UP001151760">
    <property type="component" value="Unassembled WGS sequence"/>
</dbReference>